<dbReference type="PANTHER" id="PTHR11680:SF35">
    <property type="entry name" value="SERINE HYDROXYMETHYLTRANSFERASE 1"/>
    <property type="match status" value="1"/>
</dbReference>
<evidence type="ECO:0000256" key="6">
    <source>
        <dbReference type="ARBA" id="ARBA00022563"/>
    </source>
</evidence>
<evidence type="ECO:0000259" key="9">
    <source>
        <dbReference type="Pfam" id="PF00464"/>
    </source>
</evidence>
<dbReference type="NCBIfam" id="NF000586">
    <property type="entry name" value="PRK00011.1"/>
    <property type="match status" value="1"/>
</dbReference>
<keyword evidence="6" id="KW-0554">One-carbon metabolism</keyword>
<sequence>MSVLFDEDPDVAHALELEDQRQRECIVLIASENYASKAVLEPGSSVISNKYAEGYPSRRYYGGCENADIVESLAISRVKELFGAEHANVQPHSGAQANMAAYFAVLSQGDTVLGMQLDHGGHLTHGASVNFSGKVYNFIPYGLDKGTETIDYDEIERLAKEHKPKLIVAGCSAYPRVLDFARFRAIADSVGALLMVDMAHIAGLVAGGAHPSPFPHANIVTSTTQKSLRGPRGGFILCDEDLAKKIDFAVFPFTQGGPLMQAIAGKAVCFGQALKPEFSRYAHQVVANCKVLASELSEAGTRLVSGGTDNHMVLVDVTPLGITGQQAERALESVGIIANKNAIPFDPQPPRVTSGLRLGTPAITSRGMAEDEVKQVAAMLTKVLSDVEDKEAHAKVSVEVKKLTSRFDVPGIDN</sequence>
<name>A0A160VCM9_9ZZZZ</name>
<comment type="subunit">
    <text evidence="4">Homodimer.</text>
</comment>
<accession>A0A160VCM9</accession>
<dbReference type="GO" id="GO:0004372">
    <property type="term" value="F:glycine hydroxymethyltransferase activity"/>
    <property type="evidence" value="ECO:0007669"/>
    <property type="project" value="UniProtKB-EC"/>
</dbReference>
<reference evidence="10" key="1">
    <citation type="submission" date="2015-10" db="EMBL/GenBank/DDBJ databases">
        <authorList>
            <person name="Gilbert D.G."/>
        </authorList>
    </citation>
    <scope>NUCLEOTIDE SEQUENCE</scope>
</reference>
<dbReference type="PANTHER" id="PTHR11680">
    <property type="entry name" value="SERINE HYDROXYMETHYLTRANSFERASE"/>
    <property type="match status" value="1"/>
</dbReference>
<dbReference type="GO" id="GO:0005829">
    <property type="term" value="C:cytosol"/>
    <property type="evidence" value="ECO:0007669"/>
    <property type="project" value="TreeGrafter"/>
</dbReference>
<dbReference type="EC" id="2.1.2.1" evidence="10"/>
<dbReference type="GO" id="GO:0035999">
    <property type="term" value="P:tetrahydrofolate interconversion"/>
    <property type="evidence" value="ECO:0007669"/>
    <property type="project" value="InterPro"/>
</dbReference>
<dbReference type="InterPro" id="IPR015424">
    <property type="entry name" value="PyrdxlP-dep_Trfase"/>
</dbReference>
<dbReference type="InterPro" id="IPR015421">
    <property type="entry name" value="PyrdxlP-dep_Trfase_major"/>
</dbReference>
<dbReference type="AlphaFoldDB" id="A0A160VCM9"/>
<dbReference type="GO" id="GO:0008168">
    <property type="term" value="F:methyltransferase activity"/>
    <property type="evidence" value="ECO:0007669"/>
    <property type="project" value="UniProtKB-KW"/>
</dbReference>
<evidence type="ECO:0000256" key="7">
    <source>
        <dbReference type="ARBA" id="ARBA00022679"/>
    </source>
</evidence>
<dbReference type="SUPFAM" id="SSF53383">
    <property type="entry name" value="PLP-dependent transferases"/>
    <property type="match status" value="1"/>
</dbReference>
<dbReference type="HAMAP" id="MF_00051">
    <property type="entry name" value="SHMT"/>
    <property type="match status" value="1"/>
</dbReference>
<dbReference type="EMBL" id="FAXA01000246">
    <property type="protein sequence ID" value="CUV04965.1"/>
    <property type="molecule type" value="Genomic_DNA"/>
</dbReference>
<evidence type="ECO:0000256" key="5">
    <source>
        <dbReference type="ARBA" id="ARBA00022490"/>
    </source>
</evidence>
<keyword evidence="8" id="KW-0663">Pyridoxal phosphate</keyword>
<dbReference type="GO" id="GO:0032259">
    <property type="term" value="P:methylation"/>
    <property type="evidence" value="ECO:0007669"/>
    <property type="project" value="UniProtKB-KW"/>
</dbReference>
<protein>
    <submittedName>
        <fullName evidence="10">Serine hydroxymethyltransferase</fullName>
        <ecNumber evidence="10">2.1.2.1</ecNumber>
    </submittedName>
</protein>
<evidence type="ECO:0000256" key="8">
    <source>
        <dbReference type="ARBA" id="ARBA00022898"/>
    </source>
</evidence>
<dbReference type="InterPro" id="IPR039429">
    <property type="entry name" value="SHMT-like_dom"/>
</dbReference>
<dbReference type="Gene3D" id="3.90.1150.10">
    <property type="entry name" value="Aspartate Aminotransferase, domain 1"/>
    <property type="match status" value="1"/>
</dbReference>
<comment type="subcellular location">
    <subcellularLocation>
        <location evidence="2">Cytoplasm</location>
    </subcellularLocation>
</comment>
<comment type="similarity">
    <text evidence="3">Belongs to the SHMT family.</text>
</comment>
<feature type="domain" description="Serine hydroxymethyltransferase-like" evidence="9">
    <location>
        <begin position="6"/>
        <end position="379"/>
    </location>
</feature>
<dbReference type="GO" id="GO:0030170">
    <property type="term" value="F:pyridoxal phosphate binding"/>
    <property type="evidence" value="ECO:0007669"/>
    <property type="project" value="InterPro"/>
</dbReference>
<proteinExistence type="inferred from homology"/>
<dbReference type="GO" id="GO:0019264">
    <property type="term" value="P:glycine biosynthetic process from serine"/>
    <property type="evidence" value="ECO:0007669"/>
    <property type="project" value="InterPro"/>
</dbReference>
<dbReference type="InterPro" id="IPR015422">
    <property type="entry name" value="PyrdxlP-dep_Trfase_small"/>
</dbReference>
<comment type="cofactor">
    <cofactor evidence="1">
        <name>pyridoxal 5'-phosphate</name>
        <dbReference type="ChEBI" id="CHEBI:597326"/>
    </cofactor>
</comment>
<evidence type="ECO:0000313" key="10">
    <source>
        <dbReference type="EMBL" id="CUV04965.1"/>
    </source>
</evidence>
<dbReference type="PIRSF" id="PIRSF000412">
    <property type="entry name" value="SHMT"/>
    <property type="match status" value="1"/>
</dbReference>
<keyword evidence="7 10" id="KW-0808">Transferase</keyword>
<dbReference type="Gene3D" id="3.40.640.10">
    <property type="entry name" value="Type I PLP-dependent aspartate aminotransferase-like (Major domain)"/>
    <property type="match status" value="1"/>
</dbReference>
<dbReference type="InterPro" id="IPR001085">
    <property type="entry name" value="Ser_HO-MeTrfase"/>
</dbReference>
<dbReference type="FunFam" id="3.40.640.10:FF:000001">
    <property type="entry name" value="Serine hydroxymethyltransferase"/>
    <property type="match status" value="1"/>
</dbReference>
<evidence type="ECO:0000256" key="1">
    <source>
        <dbReference type="ARBA" id="ARBA00001933"/>
    </source>
</evidence>
<keyword evidence="5" id="KW-0963">Cytoplasm</keyword>
<dbReference type="InterPro" id="IPR049943">
    <property type="entry name" value="Ser_HO-MeTrfase-like"/>
</dbReference>
<evidence type="ECO:0000256" key="2">
    <source>
        <dbReference type="ARBA" id="ARBA00004496"/>
    </source>
</evidence>
<dbReference type="Pfam" id="PF00464">
    <property type="entry name" value="SHMT"/>
    <property type="match status" value="1"/>
</dbReference>
<keyword evidence="10" id="KW-0489">Methyltransferase</keyword>
<evidence type="ECO:0000256" key="3">
    <source>
        <dbReference type="ARBA" id="ARBA00006376"/>
    </source>
</evidence>
<evidence type="ECO:0000256" key="4">
    <source>
        <dbReference type="ARBA" id="ARBA00011738"/>
    </source>
</evidence>
<dbReference type="CDD" id="cd00378">
    <property type="entry name" value="SHMT"/>
    <property type="match status" value="1"/>
</dbReference>
<organism evidence="10">
    <name type="scientific">hydrothermal vent metagenome</name>
    <dbReference type="NCBI Taxonomy" id="652676"/>
    <lineage>
        <taxon>unclassified sequences</taxon>
        <taxon>metagenomes</taxon>
        <taxon>ecological metagenomes</taxon>
    </lineage>
</organism>
<gene>
    <name evidence="10" type="ORF">MGWOODY_Clf795</name>
</gene>